<feature type="domain" description="HTH araC/xylS-type" evidence="5">
    <location>
        <begin position="185"/>
        <end position="282"/>
    </location>
</feature>
<accession>A0A6B8RV44</accession>
<dbReference type="SUPFAM" id="SSF53807">
    <property type="entry name" value="Helical backbone' metal receptor"/>
    <property type="match status" value="1"/>
</dbReference>
<feature type="domain" description="Fe/B12 periplasmic-binding" evidence="6">
    <location>
        <begin position="299"/>
        <end position="553"/>
    </location>
</feature>
<dbReference type="AlphaFoldDB" id="A0A6B8RV44"/>
<evidence type="ECO:0000256" key="3">
    <source>
        <dbReference type="ARBA" id="ARBA00023163"/>
    </source>
</evidence>
<dbReference type="EMBL" id="CP034235">
    <property type="protein sequence ID" value="QGQ99807.1"/>
    <property type="molecule type" value="Genomic_DNA"/>
</dbReference>
<evidence type="ECO:0000313" key="8">
    <source>
        <dbReference type="Proteomes" id="UP000426246"/>
    </source>
</evidence>
<dbReference type="SMART" id="SM00342">
    <property type="entry name" value="HTH_ARAC"/>
    <property type="match status" value="1"/>
</dbReference>
<dbReference type="PANTHER" id="PTHR43280">
    <property type="entry name" value="ARAC-FAMILY TRANSCRIPTIONAL REGULATOR"/>
    <property type="match status" value="1"/>
</dbReference>
<dbReference type="OrthoDB" id="2461801at2"/>
<proteinExistence type="predicted"/>
<dbReference type="Pfam" id="PF12833">
    <property type="entry name" value="HTH_18"/>
    <property type="match status" value="1"/>
</dbReference>
<dbReference type="RefSeq" id="WP_155705053.1">
    <property type="nucleotide sequence ID" value="NZ_CP034235.1"/>
</dbReference>
<evidence type="ECO:0000259" key="5">
    <source>
        <dbReference type="PROSITE" id="PS01124"/>
    </source>
</evidence>
<dbReference type="InterPro" id="IPR037923">
    <property type="entry name" value="HTH-like"/>
</dbReference>
<dbReference type="Gene3D" id="1.10.10.60">
    <property type="entry name" value="Homeodomain-like"/>
    <property type="match status" value="2"/>
</dbReference>
<dbReference type="KEGG" id="ppsc:EHS13_35560"/>
<dbReference type="InterPro" id="IPR003313">
    <property type="entry name" value="AraC-bd"/>
</dbReference>
<dbReference type="InterPro" id="IPR018062">
    <property type="entry name" value="HTH_AraC-typ_CS"/>
</dbReference>
<reference evidence="8" key="1">
    <citation type="submission" date="2018-11" db="EMBL/GenBank/DDBJ databases">
        <title>Complete genome sequence of Paenibacillus sp. ML311-T8.</title>
        <authorList>
            <person name="Nam Y.-D."/>
            <person name="Kang J."/>
            <person name="Chung W.-H."/>
            <person name="Park Y.S."/>
        </authorList>
    </citation>
    <scope>NUCLEOTIDE SEQUENCE [LARGE SCALE GENOMIC DNA]</scope>
    <source>
        <strain evidence="8">ML311-T8</strain>
    </source>
</reference>
<evidence type="ECO:0000313" key="7">
    <source>
        <dbReference type="EMBL" id="QGQ99807.1"/>
    </source>
</evidence>
<keyword evidence="8" id="KW-1185">Reference proteome</keyword>
<dbReference type="InterPro" id="IPR002491">
    <property type="entry name" value="ABC_transptr_periplasmic_BD"/>
</dbReference>
<sequence length="554" mass="63997">MNTKTPATHGPVDDDRSGRLIFSLKEIFHFNGEWHQQARRRVVRSHTIVFIREGSGTLTIDGTKYKIEKNKLFLLTPGMLVEVSVDAGIPLETYYLTFTMALSTRSNQAWSVSEVEKIPLINYGEIAVQNWMQVDHMIRRLHEGRDAKTGLLRWKQQLGFEEMLYTLMEEAKTNDEDSNPLYTMERSAIYMDKHYADNIKIDDMARLSGLNASSFSRLFKKSIGMLPSDYLTHVRIERAKEMLQYSKGMREVSQNTGFCDEYYFSRIFKKVVGIPPSIYVKKNWNTDSARTGRELKAVRVAVTYIDEVDHLIALGLLPIAVPNDHNEDHTEHIIPYLQEYLQDAPRIGCEQTISKDLLRKLNPDMIIACRFMRNWGITELDKIASTHYYFWEVDWRNTHRELAKVLGQEEKAERNIEQFNRQVLTARDTMHKRAGGKKFVFLEMTQQGIRVSPYTSNGGWLLFQQLELTPASVVTDNNWNQLIMPEEAAAINADYIIVGRRSGSQQVYNQFMAHSAVRKKKLLEVPRYPWAKGGPIAYSNGINHALSLFENMHK</sequence>
<dbReference type="Proteomes" id="UP000426246">
    <property type="component" value="Chromosome"/>
</dbReference>
<dbReference type="PROSITE" id="PS01124">
    <property type="entry name" value="HTH_ARAC_FAMILY_2"/>
    <property type="match status" value="1"/>
</dbReference>
<dbReference type="Pfam" id="PF02311">
    <property type="entry name" value="AraC_binding"/>
    <property type="match status" value="1"/>
</dbReference>
<dbReference type="InterPro" id="IPR009057">
    <property type="entry name" value="Homeodomain-like_sf"/>
</dbReference>
<dbReference type="SUPFAM" id="SSF51215">
    <property type="entry name" value="Regulatory protein AraC"/>
    <property type="match status" value="1"/>
</dbReference>
<dbReference type="PROSITE" id="PS50983">
    <property type="entry name" value="FE_B12_PBP"/>
    <property type="match status" value="1"/>
</dbReference>
<keyword evidence="2" id="KW-0238">DNA-binding</keyword>
<dbReference type="InterPro" id="IPR018060">
    <property type="entry name" value="HTH_AraC"/>
</dbReference>
<dbReference type="GO" id="GO:0043565">
    <property type="term" value="F:sequence-specific DNA binding"/>
    <property type="evidence" value="ECO:0007669"/>
    <property type="project" value="InterPro"/>
</dbReference>
<protein>
    <submittedName>
        <fullName evidence="7">Helix-turn-helix domain-containing protein</fullName>
    </submittedName>
</protein>
<evidence type="ECO:0000256" key="2">
    <source>
        <dbReference type="ARBA" id="ARBA00023125"/>
    </source>
</evidence>
<evidence type="ECO:0000256" key="1">
    <source>
        <dbReference type="ARBA" id="ARBA00023015"/>
    </source>
</evidence>
<evidence type="ECO:0000259" key="6">
    <source>
        <dbReference type="PROSITE" id="PS50983"/>
    </source>
</evidence>
<keyword evidence="3" id="KW-0804">Transcription</keyword>
<dbReference type="SUPFAM" id="SSF46689">
    <property type="entry name" value="Homeodomain-like"/>
    <property type="match status" value="2"/>
</dbReference>
<keyword evidence="4" id="KW-0175">Coiled coil</keyword>
<organism evidence="7 8">
    <name type="scientific">Paenibacillus psychroresistens</name>
    <dbReference type="NCBI Taxonomy" id="1778678"/>
    <lineage>
        <taxon>Bacteria</taxon>
        <taxon>Bacillati</taxon>
        <taxon>Bacillota</taxon>
        <taxon>Bacilli</taxon>
        <taxon>Bacillales</taxon>
        <taxon>Paenibacillaceae</taxon>
        <taxon>Paenibacillus</taxon>
    </lineage>
</organism>
<dbReference type="PANTHER" id="PTHR43280:SF2">
    <property type="entry name" value="HTH-TYPE TRANSCRIPTIONAL REGULATOR EXSA"/>
    <property type="match status" value="1"/>
</dbReference>
<keyword evidence="1" id="KW-0805">Transcription regulation</keyword>
<feature type="coiled-coil region" evidence="4">
    <location>
        <begin position="402"/>
        <end position="429"/>
    </location>
</feature>
<evidence type="ECO:0000256" key="4">
    <source>
        <dbReference type="SAM" id="Coils"/>
    </source>
</evidence>
<dbReference type="GO" id="GO:0003700">
    <property type="term" value="F:DNA-binding transcription factor activity"/>
    <property type="evidence" value="ECO:0007669"/>
    <property type="project" value="InterPro"/>
</dbReference>
<dbReference type="Pfam" id="PF01497">
    <property type="entry name" value="Peripla_BP_2"/>
    <property type="match status" value="1"/>
</dbReference>
<dbReference type="PROSITE" id="PS00041">
    <property type="entry name" value="HTH_ARAC_FAMILY_1"/>
    <property type="match status" value="1"/>
</dbReference>
<gene>
    <name evidence="7" type="ORF">EHS13_35560</name>
</gene>
<name>A0A6B8RV44_9BACL</name>
<dbReference type="Gene3D" id="3.40.50.1980">
    <property type="entry name" value="Nitrogenase molybdenum iron protein domain"/>
    <property type="match status" value="2"/>
</dbReference>